<proteinExistence type="predicted"/>
<dbReference type="EMBL" id="SWLB01000024">
    <property type="protein sequence ID" value="KAF3322675.1"/>
    <property type="molecule type" value="Genomic_DNA"/>
</dbReference>
<comment type="caution">
    <text evidence="2">The sequence shown here is derived from an EMBL/GenBank/DDBJ whole genome shotgun (WGS) entry which is preliminary data.</text>
</comment>
<dbReference type="SUPFAM" id="SSF48371">
    <property type="entry name" value="ARM repeat"/>
    <property type="match status" value="1"/>
</dbReference>
<organism evidence="2 3">
    <name type="scientific">Carex littledalei</name>
    <dbReference type="NCBI Taxonomy" id="544730"/>
    <lineage>
        <taxon>Eukaryota</taxon>
        <taxon>Viridiplantae</taxon>
        <taxon>Streptophyta</taxon>
        <taxon>Embryophyta</taxon>
        <taxon>Tracheophyta</taxon>
        <taxon>Spermatophyta</taxon>
        <taxon>Magnoliopsida</taxon>
        <taxon>Liliopsida</taxon>
        <taxon>Poales</taxon>
        <taxon>Cyperaceae</taxon>
        <taxon>Cyperoideae</taxon>
        <taxon>Cariceae</taxon>
        <taxon>Carex</taxon>
        <taxon>Carex subgen. Euthyceras</taxon>
    </lineage>
</organism>
<feature type="region of interest" description="Disordered" evidence="1">
    <location>
        <begin position="556"/>
        <end position="583"/>
    </location>
</feature>
<dbReference type="AlphaFoldDB" id="A0A833QAK1"/>
<feature type="compositionally biased region" description="Polar residues" evidence="1">
    <location>
        <begin position="561"/>
        <end position="570"/>
    </location>
</feature>
<dbReference type="Pfam" id="PF21052">
    <property type="entry name" value="EFR3_ARM"/>
    <property type="match status" value="1"/>
</dbReference>
<protein>
    <submittedName>
        <fullName evidence="2">Protein EFR3</fullName>
    </submittedName>
</protein>
<evidence type="ECO:0000256" key="1">
    <source>
        <dbReference type="SAM" id="MobiDB-lite"/>
    </source>
</evidence>
<dbReference type="OrthoDB" id="19232at2759"/>
<dbReference type="PANTHER" id="PTHR46087:SF11">
    <property type="entry name" value="PROTEIN SEMI-ROLLED LEAF 2"/>
    <property type="match status" value="1"/>
</dbReference>
<dbReference type="InterPro" id="IPR049152">
    <property type="entry name" value="EFR3-like_ARM"/>
</dbReference>
<dbReference type="Proteomes" id="UP000623129">
    <property type="component" value="Unassembled WGS sequence"/>
</dbReference>
<dbReference type="PANTHER" id="PTHR46087">
    <property type="entry name" value="PUTATIVE, EXPRESSED-RELATED"/>
    <property type="match status" value="1"/>
</dbReference>
<evidence type="ECO:0000313" key="2">
    <source>
        <dbReference type="EMBL" id="KAF3322675.1"/>
    </source>
</evidence>
<evidence type="ECO:0000313" key="3">
    <source>
        <dbReference type="Proteomes" id="UP000623129"/>
    </source>
</evidence>
<dbReference type="InterPro" id="IPR055296">
    <property type="entry name" value="SRL2-like"/>
</dbReference>
<dbReference type="InterPro" id="IPR016024">
    <property type="entry name" value="ARM-type_fold"/>
</dbReference>
<accession>A0A833QAK1</accession>
<sequence>MGFISRKIFPSCGNLCVCCPALRPSSRRPVKRYKKLLAEIFPKTEDGAVNERKIMKLCEYAAKNPPRIPKIVKFLEQKSQKELRIEHVSFIKIITEAYGKLLFVCKEQMAYFAISLVKVVNELLESKNQEIQIFGCQTLTRFIYSQADNTYARNIESLVSKLCSLCNDPRGDHNRICASSLQCLSALIWFMTEYSYMFSDFDEIISSVLKHYRSDEALNGEEDRSTSHHNWVNEIVRCEGRAGGTVSCDISPRNTVVRLRPNTRDALTREHPESPEVWARECVQKLGEMVKESTTTMRRVLEPMLIYFDVEKQWGPQHGLALLVLSDMSFTEKSFGIERLVLSTVIRHLDHKNVVNNPQMKADIIQSATSLVCQLRSRGVVAEIGVVSDLCRHLRKCLEAIGQNGSGIEESNWNESLQNSVEDCLLEIVKGMTDVRPLFDMIAITLEKLPESAAVSRATIGSLLILSHIISLTSIASQNLTVFPEALLLQLLKAMTHPDPESRFGAHLLFSSVLVKTPSHPRSDSEFLYETKKWQSRTTSVFASATALLEKLRREKESLSGDNKSGNSSKENVREKELKSSWGPPKSSVFFTKLGFSVFDRVPVLSGTNEMDSNTVMLTEDQTTELLSAIWVQAHQADNLPFNFEAIGHTFSLTLLASCVKNLNNGNAVRFFQLPLSLRNVALTPSELPPACQRSLYTMSMSMLAFAGKLYNITKLTDSLKLFTCSNIDPYLRIGEDLLLYVRLQSDLNNFGSDIDHDMARCTLNEVRDAGFPDQELLDIIAQALSNLTNLKKDVLVKLLSEKFVPEDLPLFGSATVLDWVNYHAFSEESLSLDEECSRTSSVDGGIANESPATNFSSLVPKMTPQPSLPNVISVGQLLESALHVAGQVAVSSVSTSPLPYDTMASQCEALGMGSRKKLSSWLVNNGYDSAEDSATLDLHGGPHIPIQKVNSCLSEIELTKPTEPWLTLKLPPASPFDNFLKAAGC</sequence>
<dbReference type="InterPro" id="IPR011989">
    <property type="entry name" value="ARM-like"/>
</dbReference>
<gene>
    <name evidence="2" type="ORF">FCM35_KLT12664</name>
</gene>
<reference evidence="2" key="1">
    <citation type="submission" date="2020-01" db="EMBL/GenBank/DDBJ databases">
        <title>Genome sequence of Kobresia littledalei, the first chromosome-level genome in the family Cyperaceae.</title>
        <authorList>
            <person name="Qu G."/>
        </authorList>
    </citation>
    <scope>NUCLEOTIDE SEQUENCE</scope>
    <source>
        <strain evidence="2">C.B.Clarke</strain>
        <tissue evidence="2">Leaf</tissue>
    </source>
</reference>
<name>A0A833QAK1_9POAL</name>
<dbReference type="Gene3D" id="1.25.10.10">
    <property type="entry name" value="Leucine-rich Repeat Variant"/>
    <property type="match status" value="1"/>
</dbReference>
<keyword evidence="3" id="KW-1185">Reference proteome</keyword>